<evidence type="ECO:0000259" key="1">
    <source>
        <dbReference type="Pfam" id="PF19624"/>
    </source>
</evidence>
<protein>
    <recommendedName>
        <fullName evidence="1">DUF6129 domain-containing protein</fullName>
    </recommendedName>
</protein>
<gene>
    <name evidence="2" type="ORF">AFK24_25945</name>
</gene>
<feature type="domain" description="DUF6129" evidence="1">
    <location>
        <begin position="25"/>
        <end position="74"/>
    </location>
</feature>
<reference evidence="2 3" key="1">
    <citation type="submission" date="2015-07" db="EMBL/GenBank/DDBJ databases">
        <title>Draft genome sequence of a diazotrophic, plant growth-promoting rhizobacterium of the Pseudomonas syringae complex.</title>
        <authorList>
            <person name="Patten C.L."/>
            <person name="Jeong H."/>
        </authorList>
    </citation>
    <scope>NUCLEOTIDE SEQUENCE [LARGE SCALE GENOMIC DNA]</scope>
    <source>
        <strain evidence="2 3">GR12-2</strain>
    </source>
</reference>
<dbReference type="Pfam" id="PF19624">
    <property type="entry name" value="DUF6129"/>
    <property type="match status" value="1"/>
</dbReference>
<name>A0A1C7YXS7_PSESX</name>
<dbReference type="RefSeq" id="WP_065835944.1">
    <property type="nucleotide sequence ID" value="NZ_LGSI01000068.1"/>
</dbReference>
<comment type="caution">
    <text evidence="2">The sequence shown here is derived from an EMBL/GenBank/DDBJ whole genome shotgun (WGS) entry which is preliminary data.</text>
</comment>
<dbReference type="OrthoDB" id="7960540at2"/>
<sequence>MIEQSLLDNVINQAERSPLDDALLASLRGAWPGVHFTCCMDDDIVANARPVAHCPGFNVYLVNSSSHCSVLTNDLEAASGIVLAQVIED</sequence>
<evidence type="ECO:0000313" key="3">
    <source>
        <dbReference type="Proteomes" id="UP000093104"/>
    </source>
</evidence>
<organism evidence="2 3">
    <name type="scientific">Pseudomonas syringae</name>
    <dbReference type="NCBI Taxonomy" id="317"/>
    <lineage>
        <taxon>Bacteria</taxon>
        <taxon>Pseudomonadati</taxon>
        <taxon>Pseudomonadota</taxon>
        <taxon>Gammaproteobacteria</taxon>
        <taxon>Pseudomonadales</taxon>
        <taxon>Pseudomonadaceae</taxon>
        <taxon>Pseudomonas</taxon>
    </lineage>
</organism>
<dbReference type="PATRIC" id="fig|317.243.peg.494"/>
<proteinExistence type="predicted"/>
<evidence type="ECO:0000313" key="2">
    <source>
        <dbReference type="EMBL" id="OCR22532.1"/>
    </source>
</evidence>
<dbReference type="EMBL" id="LGSI01000068">
    <property type="protein sequence ID" value="OCR22532.1"/>
    <property type="molecule type" value="Genomic_DNA"/>
</dbReference>
<accession>A0A1C7YXS7</accession>
<dbReference type="InterPro" id="IPR046132">
    <property type="entry name" value="DUF6129"/>
</dbReference>
<dbReference type="Proteomes" id="UP000093104">
    <property type="component" value="Unassembled WGS sequence"/>
</dbReference>
<dbReference type="AlphaFoldDB" id="A0A1C7YXS7"/>